<accession>A0A0K8TU36</accession>
<evidence type="ECO:0000313" key="2">
    <source>
        <dbReference type="EMBL" id="JAI17768.1"/>
    </source>
</evidence>
<dbReference type="EMBL" id="GCVH01000125">
    <property type="protein sequence ID" value="JAI17768.1"/>
    <property type="molecule type" value="Transcribed_RNA"/>
</dbReference>
<keyword evidence="1" id="KW-0732">Signal</keyword>
<proteinExistence type="predicted"/>
<dbReference type="SMR" id="A0A0K8TU36"/>
<evidence type="ECO:0000256" key="1">
    <source>
        <dbReference type="SAM" id="SignalP"/>
    </source>
</evidence>
<protein>
    <submittedName>
        <fullName evidence="2">Conopeptide</fullName>
    </submittedName>
</protein>
<sequence length="68" mass="7402">MRFFFLLLTVALFLTSITGDDAERMLGMKEGGYVREDCGSDCMPCGGECCCEPNSCIDGTCHHESSPN</sequence>
<reference evidence="2" key="1">
    <citation type="submission" date="2015-04" db="EMBL/GenBank/DDBJ databases">
        <authorList>
            <person name="Syromyatnikov M.Y."/>
            <person name="Popov V.N."/>
        </authorList>
    </citation>
    <scope>NUCLEOTIDE SEQUENCE</scope>
    <source>
        <tissue evidence="2">Venom duct</tissue>
    </source>
</reference>
<feature type="chain" id="PRO_5005520224" evidence="1">
    <location>
        <begin position="20"/>
        <end position="68"/>
    </location>
</feature>
<organism evidence="2">
    <name type="scientific">Conus lenavati</name>
    <name type="common">Cone snail</name>
    <dbReference type="NCBI Taxonomy" id="1519839"/>
    <lineage>
        <taxon>Eukaryota</taxon>
        <taxon>Metazoa</taxon>
        <taxon>Spiralia</taxon>
        <taxon>Lophotrochozoa</taxon>
        <taxon>Mollusca</taxon>
        <taxon>Gastropoda</taxon>
        <taxon>Caenogastropoda</taxon>
        <taxon>Neogastropoda</taxon>
        <taxon>Conoidea</taxon>
        <taxon>Conidae</taxon>
        <taxon>Conus</taxon>
        <taxon>Splinoconus</taxon>
    </lineage>
</organism>
<feature type="signal peptide" evidence="1">
    <location>
        <begin position="1"/>
        <end position="19"/>
    </location>
</feature>
<dbReference type="AlphaFoldDB" id="A0A0K8TU36"/>
<name>A0A0K8TU36_CONLV</name>